<evidence type="ECO:0000313" key="3">
    <source>
        <dbReference type="Proteomes" id="UP000815677"/>
    </source>
</evidence>
<evidence type="ECO:0000259" key="1">
    <source>
        <dbReference type="PROSITE" id="PS50181"/>
    </source>
</evidence>
<evidence type="ECO:0000313" key="2">
    <source>
        <dbReference type="EMBL" id="GAT55495.1"/>
    </source>
</evidence>
<name>A0ABQ0LWP0_MYCCL</name>
<dbReference type="PROSITE" id="PS50181">
    <property type="entry name" value="FBOX"/>
    <property type="match status" value="1"/>
</dbReference>
<dbReference type="InterPro" id="IPR032675">
    <property type="entry name" value="LRR_dom_sf"/>
</dbReference>
<protein>
    <recommendedName>
        <fullName evidence="1">F-box domain-containing protein</fullName>
    </recommendedName>
</protein>
<accession>A0ABQ0LWP0</accession>
<organism evidence="2 3">
    <name type="scientific">Mycena chlorophos</name>
    <name type="common">Agaric fungus</name>
    <name type="synonym">Agaricus chlorophos</name>
    <dbReference type="NCBI Taxonomy" id="658473"/>
    <lineage>
        <taxon>Eukaryota</taxon>
        <taxon>Fungi</taxon>
        <taxon>Dikarya</taxon>
        <taxon>Basidiomycota</taxon>
        <taxon>Agaricomycotina</taxon>
        <taxon>Agaricomycetes</taxon>
        <taxon>Agaricomycetidae</taxon>
        <taxon>Agaricales</taxon>
        <taxon>Marasmiineae</taxon>
        <taxon>Mycenaceae</taxon>
        <taxon>Mycena</taxon>
    </lineage>
</organism>
<reference evidence="2" key="1">
    <citation type="submission" date="2014-09" db="EMBL/GenBank/DDBJ databases">
        <title>Genome sequence of the luminous mushroom Mycena chlorophos for searching fungal bioluminescence genes.</title>
        <authorList>
            <person name="Tanaka Y."/>
            <person name="Kasuga D."/>
            <person name="Oba Y."/>
            <person name="Hase S."/>
            <person name="Sato K."/>
            <person name="Oba Y."/>
            <person name="Sakakibara Y."/>
        </authorList>
    </citation>
    <scope>NUCLEOTIDE SEQUENCE</scope>
</reference>
<dbReference type="InterPro" id="IPR001810">
    <property type="entry name" value="F-box_dom"/>
</dbReference>
<proteinExistence type="predicted"/>
<sequence>MATFPNETWTLIFSQADPQTLLELTLVSRLFHALSINVLIRHLVWKSPDRAEAHMSAFWAHNPGKERSVRSLKLQFLAQWRPWNELHPGPHRYLFAWIRSFDNLRSFHLCAVNLPEDFFELLDCLPHLRRIVLRQCVVPAPPEQLRSPPPIESMFLVQLRTRATDDFWSYSPYFVHLFPHIPSLSLDRYPYDVHLKLAPACAHVALTLGPTQPDPYQNYFAILPHFQLQHLERLVIISPLLYYLPFPIDPSTKDVSLELPRLQTVVAPFRIVLALVRMAPNLTSVAVQGTLSSTLAFRVVNRLRGAGHPLRSLAIDLAAWDESVIPYICAQLPGLESLEILYHQCMPSKASLPFIRKQYKPSDHSLAVLGDVHLPKMASLTTFHLHAFPLSRYDDFPWIHYGSHRYTPPLPRTSPTYQSRLADVHSVAHASRSLRRVKLRHDTEKRHGWVRADDQSQWYEAESNGILCTSAPKPAEPMLWGPLEAYIGAV</sequence>
<feature type="domain" description="F-box" evidence="1">
    <location>
        <begin position="1"/>
        <end position="48"/>
    </location>
</feature>
<dbReference type="Gene3D" id="3.80.10.10">
    <property type="entry name" value="Ribonuclease Inhibitor"/>
    <property type="match status" value="1"/>
</dbReference>
<gene>
    <name evidence="2" type="ORF">MCHLO_12255</name>
</gene>
<dbReference type="EMBL" id="DF849025">
    <property type="protein sequence ID" value="GAT55495.1"/>
    <property type="molecule type" value="Genomic_DNA"/>
</dbReference>
<dbReference type="Proteomes" id="UP000815677">
    <property type="component" value="Unassembled WGS sequence"/>
</dbReference>
<dbReference type="SUPFAM" id="SSF52047">
    <property type="entry name" value="RNI-like"/>
    <property type="match status" value="1"/>
</dbReference>
<keyword evidence="3" id="KW-1185">Reference proteome</keyword>